<evidence type="ECO:0000256" key="1">
    <source>
        <dbReference type="ARBA" id="ARBA00002286"/>
    </source>
</evidence>
<feature type="domain" description="Integrase catalytic" evidence="2">
    <location>
        <begin position="101"/>
        <end position="248"/>
    </location>
</feature>
<dbReference type="Pfam" id="PF13276">
    <property type="entry name" value="HTH_21"/>
    <property type="match status" value="1"/>
</dbReference>
<name>A0ABW1B8W8_9ACTN</name>
<accession>A0ABW1B8W8</accession>
<evidence type="ECO:0000259" key="2">
    <source>
        <dbReference type="PROSITE" id="PS50994"/>
    </source>
</evidence>
<organism evidence="3 4">
    <name type="scientific">Streptomyces heilongjiangensis</name>
    <dbReference type="NCBI Taxonomy" id="945052"/>
    <lineage>
        <taxon>Bacteria</taxon>
        <taxon>Bacillati</taxon>
        <taxon>Actinomycetota</taxon>
        <taxon>Actinomycetes</taxon>
        <taxon>Kitasatosporales</taxon>
        <taxon>Streptomycetaceae</taxon>
        <taxon>Streptomyces</taxon>
    </lineage>
</organism>
<dbReference type="Proteomes" id="UP001596112">
    <property type="component" value="Unassembled WGS sequence"/>
</dbReference>
<protein>
    <submittedName>
        <fullName evidence="3">IS3 family transposase</fullName>
    </submittedName>
</protein>
<dbReference type="PANTHER" id="PTHR46889:SF4">
    <property type="entry name" value="TRANSPOSASE INSO FOR INSERTION SEQUENCE ELEMENT IS911B-RELATED"/>
    <property type="match status" value="1"/>
</dbReference>
<dbReference type="InterPro" id="IPR001584">
    <property type="entry name" value="Integrase_cat-core"/>
</dbReference>
<dbReference type="InterPro" id="IPR025948">
    <property type="entry name" value="HTH-like_dom"/>
</dbReference>
<dbReference type="EMBL" id="JBHSNZ010000012">
    <property type="protein sequence ID" value="MFC5809619.1"/>
    <property type="molecule type" value="Genomic_DNA"/>
</dbReference>
<sequence length="248" mass="27786">MISKVASQGVSTRRLVTVLDVSESGYYAWRSRPPSPRSVRHGWLSQAIVEIHRDSGARFGYRRIQEELGRRYGIDVSHGTVEFLMERAGIRGKAGRPQHRILPHPTDARSHRWVIDVQVCEAARGHLYVAVVLDTVVRGLVSWSTAARADSALSRHALEAAVTGGTEGSSADTASARIVTCAFTERARLLGCAPPSAEKGNWYEHRVVEIFWERIRDELESRCRHAEPQAPKAELLSIFEDFSEKWMT</sequence>
<comment type="caution">
    <text evidence="3">The sequence shown here is derived from an EMBL/GenBank/DDBJ whole genome shotgun (WGS) entry which is preliminary data.</text>
</comment>
<evidence type="ECO:0000313" key="3">
    <source>
        <dbReference type="EMBL" id="MFC5809619.1"/>
    </source>
</evidence>
<dbReference type="PROSITE" id="PS50994">
    <property type="entry name" value="INTEGRASE"/>
    <property type="match status" value="1"/>
</dbReference>
<keyword evidence="4" id="KW-1185">Reference proteome</keyword>
<dbReference type="InterPro" id="IPR050900">
    <property type="entry name" value="Transposase_IS3/IS150/IS904"/>
</dbReference>
<comment type="function">
    <text evidence="1">Involved in the transposition of the insertion sequence.</text>
</comment>
<evidence type="ECO:0000313" key="4">
    <source>
        <dbReference type="Proteomes" id="UP001596112"/>
    </source>
</evidence>
<dbReference type="RefSeq" id="WP_272172580.1">
    <property type="nucleotide sequence ID" value="NZ_JAQOSL010000058.1"/>
</dbReference>
<proteinExistence type="predicted"/>
<gene>
    <name evidence="3" type="ORF">ACFQGO_19235</name>
</gene>
<dbReference type="PANTHER" id="PTHR46889">
    <property type="entry name" value="TRANSPOSASE INSF FOR INSERTION SEQUENCE IS3B-RELATED"/>
    <property type="match status" value="1"/>
</dbReference>
<reference evidence="4" key="1">
    <citation type="journal article" date="2019" name="Int. J. Syst. Evol. Microbiol.">
        <title>The Global Catalogue of Microorganisms (GCM) 10K type strain sequencing project: providing services to taxonomists for standard genome sequencing and annotation.</title>
        <authorList>
            <consortium name="The Broad Institute Genomics Platform"/>
            <consortium name="The Broad Institute Genome Sequencing Center for Infectious Disease"/>
            <person name="Wu L."/>
            <person name="Ma J."/>
        </authorList>
    </citation>
    <scope>NUCLEOTIDE SEQUENCE [LARGE SCALE GENOMIC DNA]</scope>
    <source>
        <strain evidence="4">JCM 9918</strain>
    </source>
</reference>